<feature type="transmembrane region" description="Helical" evidence="7">
    <location>
        <begin position="432"/>
        <end position="456"/>
    </location>
</feature>
<feature type="transmembrane region" description="Helical" evidence="7">
    <location>
        <begin position="279"/>
        <end position="302"/>
    </location>
</feature>
<dbReference type="Pfam" id="PF07690">
    <property type="entry name" value="MFS_1"/>
    <property type="match status" value="1"/>
</dbReference>
<feature type="transmembrane region" description="Helical" evidence="7">
    <location>
        <begin position="238"/>
        <end position="258"/>
    </location>
</feature>
<dbReference type="AlphaFoldDB" id="A0A3A9ZI01"/>
<sequence length="462" mass="44819">MTTQDTSAAPRGAAGSEAPAPRRGTALFGISLGYFMVLLDMTVLSVAEPDLARSLHSSVAGLQWATTGYTVVFGALLLSAGAVADRLGAHRVFRAGTAAFGLGSLLCALAPTLEVLVGLRALLGAAAAACVPASMAMISRLYPAPAARTRALATWAAVSGSAVAAGPIAGGALVGLAGWRAIFLVNVPLAALVLLLAAHPAVRCPRGERRIDWAGQLAACAVLALATDALIAAGSGAFGHLALSAAATALACGAFALAERRPGAGVLPAALLRAAAARAALAAGAAVNFTLTGALFVLPLLLRHEHGLGPWATGFAFLPLTLPFALNPPLTGRIAARRGPRPPILLGLALLTAGTGALAWAAGAGRGYGPLAVGLLGAGLGVSFALPALVGAVIAAAPEGTAGAAGGLLNAVRQAGATLGVAAMGACAGEGGAGGAAAAFLLAAGVCAAAGAWFAAGARTAR</sequence>
<feature type="transmembrane region" description="Helical" evidence="7">
    <location>
        <begin position="59"/>
        <end position="80"/>
    </location>
</feature>
<dbReference type="Proteomes" id="UP000272474">
    <property type="component" value="Unassembled WGS sequence"/>
</dbReference>
<accession>A0A3A9ZI01</accession>
<dbReference type="GO" id="GO:0046677">
    <property type="term" value="P:response to antibiotic"/>
    <property type="evidence" value="ECO:0007669"/>
    <property type="project" value="UniProtKB-KW"/>
</dbReference>
<feature type="transmembrane region" description="Helical" evidence="7">
    <location>
        <begin position="213"/>
        <end position="232"/>
    </location>
</feature>
<feature type="transmembrane region" description="Helical" evidence="7">
    <location>
        <begin position="119"/>
        <end position="139"/>
    </location>
</feature>
<evidence type="ECO:0000256" key="4">
    <source>
        <dbReference type="ARBA" id="ARBA00022989"/>
    </source>
</evidence>
<dbReference type="OrthoDB" id="3392002at2"/>
<dbReference type="Gene3D" id="1.20.1250.20">
    <property type="entry name" value="MFS general substrate transporter like domains"/>
    <property type="match status" value="2"/>
</dbReference>
<dbReference type="GO" id="GO:0005886">
    <property type="term" value="C:plasma membrane"/>
    <property type="evidence" value="ECO:0007669"/>
    <property type="project" value="UniProtKB-SubCell"/>
</dbReference>
<dbReference type="PROSITE" id="PS50850">
    <property type="entry name" value="MFS"/>
    <property type="match status" value="1"/>
</dbReference>
<organism evidence="9 10">
    <name type="scientific">Streptomyces hoynatensis</name>
    <dbReference type="NCBI Taxonomy" id="1141874"/>
    <lineage>
        <taxon>Bacteria</taxon>
        <taxon>Bacillati</taxon>
        <taxon>Actinomycetota</taxon>
        <taxon>Actinomycetes</taxon>
        <taxon>Kitasatosporales</taxon>
        <taxon>Streptomycetaceae</taxon>
        <taxon>Streptomyces</taxon>
    </lineage>
</organism>
<dbReference type="InterPro" id="IPR036259">
    <property type="entry name" value="MFS_trans_sf"/>
</dbReference>
<evidence type="ECO:0000313" key="10">
    <source>
        <dbReference type="Proteomes" id="UP000272474"/>
    </source>
</evidence>
<keyword evidence="4 7" id="KW-1133">Transmembrane helix</keyword>
<feature type="transmembrane region" description="Helical" evidence="7">
    <location>
        <begin position="92"/>
        <end position="113"/>
    </location>
</feature>
<keyword evidence="3 7" id="KW-0812">Transmembrane</keyword>
<name>A0A3A9ZI01_9ACTN</name>
<evidence type="ECO:0000259" key="8">
    <source>
        <dbReference type="PROSITE" id="PS50850"/>
    </source>
</evidence>
<dbReference type="GO" id="GO:0022857">
    <property type="term" value="F:transmembrane transporter activity"/>
    <property type="evidence" value="ECO:0007669"/>
    <property type="project" value="InterPro"/>
</dbReference>
<dbReference type="PANTHER" id="PTHR42718:SF9">
    <property type="entry name" value="MAJOR FACILITATOR SUPERFAMILY MULTIDRUG TRANSPORTER MFSC"/>
    <property type="match status" value="1"/>
</dbReference>
<keyword evidence="2" id="KW-0813">Transport</keyword>
<gene>
    <name evidence="9" type="ORF">D7294_03340</name>
</gene>
<feature type="transmembrane region" description="Helical" evidence="7">
    <location>
        <begin position="408"/>
        <end position="426"/>
    </location>
</feature>
<evidence type="ECO:0000256" key="1">
    <source>
        <dbReference type="ARBA" id="ARBA00004651"/>
    </source>
</evidence>
<evidence type="ECO:0000256" key="2">
    <source>
        <dbReference type="ARBA" id="ARBA00022448"/>
    </source>
</evidence>
<feature type="transmembrane region" description="Helical" evidence="7">
    <location>
        <begin position="308"/>
        <end position="330"/>
    </location>
</feature>
<feature type="domain" description="Major facilitator superfamily (MFS) profile" evidence="8">
    <location>
        <begin position="26"/>
        <end position="462"/>
    </location>
</feature>
<dbReference type="EMBL" id="RBAL01000001">
    <property type="protein sequence ID" value="RKN47314.1"/>
    <property type="molecule type" value="Genomic_DNA"/>
</dbReference>
<evidence type="ECO:0000256" key="6">
    <source>
        <dbReference type="ARBA" id="ARBA00023251"/>
    </source>
</evidence>
<feature type="transmembrane region" description="Helical" evidence="7">
    <location>
        <begin position="181"/>
        <end position="201"/>
    </location>
</feature>
<dbReference type="CDD" id="cd17321">
    <property type="entry name" value="MFS_MMR_MDR_like"/>
    <property type="match status" value="1"/>
</dbReference>
<dbReference type="RefSeq" id="WP_120675349.1">
    <property type="nucleotide sequence ID" value="NZ_RBAL01000001.1"/>
</dbReference>
<dbReference type="PANTHER" id="PTHR42718">
    <property type="entry name" value="MAJOR FACILITATOR SUPERFAMILY MULTIDRUG TRANSPORTER MFSC"/>
    <property type="match status" value="1"/>
</dbReference>
<keyword evidence="5 7" id="KW-0472">Membrane</keyword>
<evidence type="ECO:0000313" key="9">
    <source>
        <dbReference type="EMBL" id="RKN47314.1"/>
    </source>
</evidence>
<keyword evidence="6" id="KW-0046">Antibiotic resistance</keyword>
<protein>
    <submittedName>
        <fullName evidence="9">MFS transporter</fullName>
    </submittedName>
</protein>
<keyword evidence="10" id="KW-1185">Reference proteome</keyword>
<dbReference type="InterPro" id="IPR011701">
    <property type="entry name" value="MFS"/>
</dbReference>
<feature type="transmembrane region" description="Helical" evidence="7">
    <location>
        <begin position="342"/>
        <end position="362"/>
    </location>
</feature>
<evidence type="ECO:0000256" key="5">
    <source>
        <dbReference type="ARBA" id="ARBA00023136"/>
    </source>
</evidence>
<evidence type="ECO:0000256" key="3">
    <source>
        <dbReference type="ARBA" id="ARBA00022692"/>
    </source>
</evidence>
<comment type="caution">
    <text evidence="9">The sequence shown here is derived from an EMBL/GenBank/DDBJ whole genome shotgun (WGS) entry which is preliminary data.</text>
</comment>
<dbReference type="SUPFAM" id="SSF103473">
    <property type="entry name" value="MFS general substrate transporter"/>
    <property type="match status" value="1"/>
</dbReference>
<proteinExistence type="predicted"/>
<reference evidence="9 10" key="1">
    <citation type="journal article" date="2014" name="Int. J. Syst. Evol. Microbiol.">
        <title>Streptomyces hoynatensis sp. nov., isolated from deep marine sediment.</title>
        <authorList>
            <person name="Veyisoglu A."/>
            <person name="Sahin N."/>
        </authorList>
    </citation>
    <scope>NUCLEOTIDE SEQUENCE [LARGE SCALE GENOMIC DNA]</scope>
    <source>
        <strain evidence="9 10">KCTC 29097</strain>
    </source>
</reference>
<feature type="transmembrane region" description="Helical" evidence="7">
    <location>
        <begin position="26"/>
        <end position="47"/>
    </location>
</feature>
<feature type="transmembrane region" description="Helical" evidence="7">
    <location>
        <begin position="151"/>
        <end position="175"/>
    </location>
</feature>
<feature type="transmembrane region" description="Helical" evidence="7">
    <location>
        <begin position="368"/>
        <end position="396"/>
    </location>
</feature>
<dbReference type="InterPro" id="IPR020846">
    <property type="entry name" value="MFS_dom"/>
</dbReference>
<evidence type="ECO:0000256" key="7">
    <source>
        <dbReference type="SAM" id="Phobius"/>
    </source>
</evidence>
<comment type="subcellular location">
    <subcellularLocation>
        <location evidence="1">Cell membrane</location>
        <topology evidence="1">Multi-pass membrane protein</topology>
    </subcellularLocation>
</comment>